<dbReference type="EMBL" id="CAJNNW010031328">
    <property type="protein sequence ID" value="CAE8707133.1"/>
    <property type="molecule type" value="Genomic_DNA"/>
</dbReference>
<dbReference type="SUPFAM" id="SSF56219">
    <property type="entry name" value="DNase I-like"/>
    <property type="match status" value="1"/>
</dbReference>
<keyword evidence="1" id="KW-0732">Signal</keyword>
<sequence>MYLSFFGRALLISWILAAMTWQNTPNLINWRLATYNVQSVAGRRTLDDVLEQLSSAHLIGLQGLALSRSRLGLPEGTSFRMEKRKGYMVFQWPFAITSHSDSHCGVAIACKATRFREGQICEVFSPPPHLQGRAGGVRLRKTGLLDIATFVLYMPVEPSDDEGRRIARDVIDWVESAMASTPLRCMSILLMDGNGHVGIERKQVGQWGPCEEGDAVGPHGMQLENHNGGLIRTMCNRQGMFLANTHDVQGSGPTWFGLGDRQSRIDYVALPWQHF</sequence>
<gene>
    <name evidence="2" type="ORF">PGLA2088_LOCUS34405</name>
</gene>
<evidence type="ECO:0008006" key="4">
    <source>
        <dbReference type="Google" id="ProtNLM"/>
    </source>
</evidence>
<dbReference type="AlphaFoldDB" id="A0A813KLJ6"/>
<evidence type="ECO:0000256" key="1">
    <source>
        <dbReference type="SAM" id="SignalP"/>
    </source>
</evidence>
<dbReference type="Proteomes" id="UP000626109">
    <property type="component" value="Unassembled WGS sequence"/>
</dbReference>
<feature type="chain" id="PRO_5032693238" description="Endonuclease/exonuclease/phosphatase domain-containing protein" evidence="1">
    <location>
        <begin position="23"/>
        <end position="275"/>
    </location>
</feature>
<evidence type="ECO:0000313" key="3">
    <source>
        <dbReference type="Proteomes" id="UP000626109"/>
    </source>
</evidence>
<feature type="signal peptide" evidence="1">
    <location>
        <begin position="1"/>
        <end position="22"/>
    </location>
</feature>
<accession>A0A813KLJ6</accession>
<dbReference type="Gene3D" id="3.60.10.10">
    <property type="entry name" value="Endonuclease/exonuclease/phosphatase"/>
    <property type="match status" value="1"/>
</dbReference>
<proteinExistence type="predicted"/>
<name>A0A813KLJ6_POLGL</name>
<protein>
    <recommendedName>
        <fullName evidence="4">Endonuclease/exonuclease/phosphatase domain-containing protein</fullName>
    </recommendedName>
</protein>
<feature type="non-terminal residue" evidence="2">
    <location>
        <position position="275"/>
    </location>
</feature>
<organism evidence="2 3">
    <name type="scientific">Polarella glacialis</name>
    <name type="common">Dinoflagellate</name>
    <dbReference type="NCBI Taxonomy" id="89957"/>
    <lineage>
        <taxon>Eukaryota</taxon>
        <taxon>Sar</taxon>
        <taxon>Alveolata</taxon>
        <taxon>Dinophyceae</taxon>
        <taxon>Suessiales</taxon>
        <taxon>Suessiaceae</taxon>
        <taxon>Polarella</taxon>
    </lineage>
</organism>
<comment type="caution">
    <text evidence="2">The sequence shown here is derived from an EMBL/GenBank/DDBJ whole genome shotgun (WGS) entry which is preliminary data.</text>
</comment>
<reference evidence="2" key="1">
    <citation type="submission" date="2021-02" db="EMBL/GenBank/DDBJ databases">
        <authorList>
            <person name="Dougan E. K."/>
            <person name="Rhodes N."/>
            <person name="Thang M."/>
            <person name="Chan C."/>
        </authorList>
    </citation>
    <scope>NUCLEOTIDE SEQUENCE</scope>
</reference>
<dbReference type="InterPro" id="IPR036691">
    <property type="entry name" value="Endo/exonu/phosph_ase_sf"/>
</dbReference>
<evidence type="ECO:0000313" key="2">
    <source>
        <dbReference type="EMBL" id="CAE8707133.1"/>
    </source>
</evidence>